<gene>
    <name evidence="2" type="ORF">J2X31_001249</name>
</gene>
<keyword evidence="3" id="KW-1185">Reference proteome</keyword>
<dbReference type="InterPro" id="IPR011655">
    <property type="entry name" value="MpPF26"/>
</dbReference>
<dbReference type="Proteomes" id="UP001255185">
    <property type="component" value="Unassembled WGS sequence"/>
</dbReference>
<organism evidence="2 3">
    <name type="scientific">Flavobacterium arsenatis</name>
    <dbReference type="NCBI Taxonomy" id="1484332"/>
    <lineage>
        <taxon>Bacteria</taxon>
        <taxon>Pseudomonadati</taxon>
        <taxon>Bacteroidota</taxon>
        <taxon>Flavobacteriia</taxon>
        <taxon>Flavobacteriales</taxon>
        <taxon>Flavobacteriaceae</taxon>
        <taxon>Flavobacterium</taxon>
    </lineage>
</organism>
<accession>A0ABU1TN65</accession>
<evidence type="ECO:0000256" key="1">
    <source>
        <dbReference type="SAM" id="Phobius"/>
    </source>
</evidence>
<protein>
    <recommendedName>
        <fullName evidence="4">DUF4190 domain-containing protein</fullName>
    </recommendedName>
</protein>
<dbReference type="RefSeq" id="WP_310025273.1">
    <property type="nucleotide sequence ID" value="NZ_JAVDVI010000004.1"/>
</dbReference>
<dbReference type="EMBL" id="JAVDVI010000004">
    <property type="protein sequence ID" value="MDR6967242.1"/>
    <property type="molecule type" value="Genomic_DNA"/>
</dbReference>
<evidence type="ECO:0000313" key="2">
    <source>
        <dbReference type="EMBL" id="MDR6967242.1"/>
    </source>
</evidence>
<evidence type="ECO:0008006" key="4">
    <source>
        <dbReference type="Google" id="ProtNLM"/>
    </source>
</evidence>
<dbReference type="NCBIfam" id="NF040945">
    <property type="entry name" value="CCC_membrane"/>
    <property type="match status" value="1"/>
</dbReference>
<evidence type="ECO:0000313" key="3">
    <source>
        <dbReference type="Proteomes" id="UP001255185"/>
    </source>
</evidence>
<reference evidence="2 3" key="1">
    <citation type="submission" date="2023-07" db="EMBL/GenBank/DDBJ databases">
        <title>Sorghum-associated microbial communities from plants grown in Nebraska, USA.</title>
        <authorList>
            <person name="Schachtman D."/>
        </authorList>
    </citation>
    <scope>NUCLEOTIDE SEQUENCE [LARGE SCALE GENOMIC DNA]</scope>
    <source>
        <strain evidence="2 3">3773</strain>
    </source>
</reference>
<dbReference type="Pfam" id="PF07666">
    <property type="entry name" value="MpPF26"/>
    <property type="match status" value="1"/>
</dbReference>
<feature type="transmembrane region" description="Helical" evidence="1">
    <location>
        <begin position="65"/>
        <end position="93"/>
    </location>
</feature>
<keyword evidence="1" id="KW-1133">Transmembrane helix</keyword>
<proteinExistence type="predicted"/>
<sequence>MEKQKLPNAVAVLVLGILSIPACCFYGGGLIFGIIALVLAKKDKALYAANPEGYDGYSNLNTGRILAIIGIVLSIIYIIMLVAVISMFGWAALQDQEMLQQRLMELQGQ</sequence>
<name>A0ABU1TN65_9FLAO</name>
<keyword evidence="1" id="KW-0472">Membrane</keyword>
<comment type="caution">
    <text evidence="2">The sequence shown here is derived from an EMBL/GenBank/DDBJ whole genome shotgun (WGS) entry which is preliminary data.</text>
</comment>
<keyword evidence="1" id="KW-0812">Transmembrane</keyword>
<feature type="transmembrane region" description="Helical" evidence="1">
    <location>
        <begin position="12"/>
        <end position="40"/>
    </location>
</feature>